<name>A0A6A6XJD7_9PLEO</name>
<reference evidence="3" key="1">
    <citation type="journal article" date="2020" name="Stud. Mycol.">
        <title>101 Dothideomycetes genomes: a test case for predicting lifestyles and emergence of pathogens.</title>
        <authorList>
            <person name="Haridas S."/>
            <person name="Albert R."/>
            <person name="Binder M."/>
            <person name="Bloem J."/>
            <person name="Labutti K."/>
            <person name="Salamov A."/>
            <person name="Andreopoulos B."/>
            <person name="Baker S."/>
            <person name="Barry K."/>
            <person name="Bills G."/>
            <person name="Bluhm B."/>
            <person name="Cannon C."/>
            <person name="Castanera R."/>
            <person name="Culley D."/>
            <person name="Daum C."/>
            <person name="Ezra D."/>
            <person name="Gonzalez J."/>
            <person name="Henrissat B."/>
            <person name="Kuo A."/>
            <person name="Liang C."/>
            <person name="Lipzen A."/>
            <person name="Lutzoni F."/>
            <person name="Magnuson J."/>
            <person name="Mondo S."/>
            <person name="Nolan M."/>
            <person name="Ohm R."/>
            <person name="Pangilinan J."/>
            <person name="Park H.-J."/>
            <person name="Ramirez L."/>
            <person name="Alfaro M."/>
            <person name="Sun H."/>
            <person name="Tritt A."/>
            <person name="Yoshinaga Y."/>
            <person name="Zwiers L.-H."/>
            <person name="Turgeon B."/>
            <person name="Goodwin S."/>
            <person name="Spatafora J."/>
            <person name="Crous P."/>
            <person name="Grigoriev I."/>
        </authorList>
    </citation>
    <scope>NUCLEOTIDE SEQUENCE</scope>
    <source>
        <strain evidence="3">CBS 109.77</strain>
    </source>
</reference>
<protein>
    <submittedName>
        <fullName evidence="3">Uncharacterized protein</fullName>
    </submittedName>
</protein>
<sequence length="102" mass="11016">MRYLTALTIGILTSLVCALPIDENPKLNTVISNYADVDGFANKRTLNLNTVIGSYADVDGEQKRKATPTAPDEVTPPKEVSPPIGTLDTVIHHYADVEGNVH</sequence>
<feature type="signal peptide" evidence="2">
    <location>
        <begin position="1"/>
        <end position="18"/>
    </location>
</feature>
<feature type="chain" id="PRO_5025509038" evidence="2">
    <location>
        <begin position="19"/>
        <end position="102"/>
    </location>
</feature>
<proteinExistence type="predicted"/>
<feature type="region of interest" description="Disordered" evidence="1">
    <location>
        <begin position="59"/>
        <end position="85"/>
    </location>
</feature>
<dbReference type="OrthoDB" id="3796802at2759"/>
<dbReference type="AlphaFoldDB" id="A0A6A6XJD7"/>
<evidence type="ECO:0000256" key="2">
    <source>
        <dbReference type="SAM" id="SignalP"/>
    </source>
</evidence>
<dbReference type="Proteomes" id="UP000799757">
    <property type="component" value="Unassembled WGS sequence"/>
</dbReference>
<evidence type="ECO:0000313" key="4">
    <source>
        <dbReference type="Proteomes" id="UP000799757"/>
    </source>
</evidence>
<keyword evidence="4" id="KW-1185">Reference proteome</keyword>
<gene>
    <name evidence="3" type="ORF">K505DRAFT_359649</name>
</gene>
<keyword evidence="2" id="KW-0732">Signal</keyword>
<accession>A0A6A6XJD7</accession>
<evidence type="ECO:0000256" key="1">
    <source>
        <dbReference type="SAM" id="MobiDB-lite"/>
    </source>
</evidence>
<evidence type="ECO:0000313" key="3">
    <source>
        <dbReference type="EMBL" id="KAF2796035.1"/>
    </source>
</evidence>
<dbReference type="EMBL" id="MU001841">
    <property type="protein sequence ID" value="KAF2796035.1"/>
    <property type="molecule type" value="Genomic_DNA"/>
</dbReference>
<organism evidence="3 4">
    <name type="scientific">Melanomma pulvis-pyrius CBS 109.77</name>
    <dbReference type="NCBI Taxonomy" id="1314802"/>
    <lineage>
        <taxon>Eukaryota</taxon>
        <taxon>Fungi</taxon>
        <taxon>Dikarya</taxon>
        <taxon>Ascomycota</taxon>
        <taxon>Pezizomycotina</taxon>
        <taxon>Dothideomycetes</taxon>
        <taxon>Pleosporomycetidae</taxon>
        <taxon>Pleosporales</taxon>
        <taxon>Melanommataceae</taxon>
        <taxon>Melanomma</taxon>
    </lineage>
</organism>